<feature type="compositionally biased region" description="Basic and acidic residues" evidence="1">
    <location>
        <begin position="767"/>
        <end position="778"/>
    </location>
</feature>
<evidence type="ECO:0000259" key="3">
    <source>
        <dbReference type="Pfam" id="PF01494"/>
    </source>
</evidence>
<feature type="region of interest" description="Disordered" evidence="1">
    <location>
        <begin position="384"/>
        <end position="406"/>
    </location>
</feature>
<dbReference type="InterPro" id="IPR002938">
    <property type="entry name" value="FAD-bd"/>
</dbReference>
<dbReference type="SUPFAM" id="SSF51395">
    <property type="entry name" value="FMN-linked oxidoreductases"/>
    <property type="match status" value="1"/>
</dbReference>
<evidence type="ECO:0000313" key="5">
    <source>
        <dbReference type="Proteomes" id="UP000546642"/>
    </source>
</evidence>
<feature type="region of interest" description="Disordered" evidence="1">
    <location>
        <begin position="759"/>
        <end position="799"/>
    </location>
</feature>
<accession>A0A7W9YJD9</accession>
<feature type="compositionally biased region" description="Low complexity" evidence="1">
    <location>
        <begin position="388"/>
        <end position="398"/>
    </location>
</feature>
<dbReference type="NCBIfam" id="NF006101">
    <property type="entry name" value="PRK08255.1"/>
    <property type="match status" value="1"/>
</dbReference>
<dbReference type="SUPFAM" id="SSF51905">
    <property type="entry name" value="FAD/NAD(P)-binding domain"/>
    <property type="match status" value="1"/>
</dbReference>
<reference evidence="4 5" key="1">
    <citation type="submission" date="2020-08" db="EMBL/GenBank/DDBJ databases">
        <title>Sequencing the genomes of 1000 actinobacteria strains.</title>
        <authorList>
            <person name="Klenk H.-P."/>
        </authorList>
    </citation>
    <scope>NUCLEOTIDE SEQUENCE [LARGE SCALE GENOMIC DNA]</scope>
    <source>
        <strain evidence="4 5">DSM 46659</strain>
    </source>
</reference>
<evidence type="ECO:0000313" key="4">
    <source>
        <dbReference type="EMBL" id="MBB6172286.1"/>
    </source>
</evidence>
<sequence>MRIACIGGGPGGLYFAALMKRLDPAHEVTVYERNAPEDTFGFGVVLSDETLGGIEHADPDVYAELRSAFARWDDIDIHYRGRVTTSGGHGFAAIDRRRLLRILRDRCTHLGVALHFRTTAPPAADLAAAHDLVVAADGANSATRRAHAADFGEHLDRRHCKYMWLGTDLVFDAFNFHIVATPHGTVQVHGYPYAADASTFIVEMHERVWRAAGFADRPDLGPGDSDHDAVETCEKLFADILGRGHRLIPDNSRWRSFTTVRTDTWRRGNIVLLGDAAHTAHFSIGSGTKLAMEDALALAASLHENEGVGAALAAYEEERRPVVASTQRAAQASLEWFEDIDRHTGAEPRRFAFNLLTRSRRVTYDNLRLRDPDFVADVDAWFSGTQHQPPSGSQARPPSAAPPHRPPMFHPFRLRDLELKNRVVVSAMDMYSATNGTPGDFHLVHLGSKALGGAALVMTEMVCVSADARITPGCAGLYATEHEAAWRRVTDFVHTHTDAAIGVQLGHAGRKGSTRVMWEGMDQPLDDGNWPVVAPSPLPYRPGVNQVPRELTRGQMAAIRDDFTAAARAAHRAEFDLLELHCAHGYLLSGFISPLTNRRTDAYGGDLEARLRFPLEVFTAVRAAWPDDKPMTVRISATDWAEGGTTGDDAVAIARAFADAGADAIDVSTGQVTPDEEPAYGRSYQAPFADRIRGETGVPTIAVGAISSYDDVNSLILAGRTDLCALGRPHLYDPSWTLHAAAEQGYDGPGVTWPVQFRAGSRKPRTGRTDGPRPRLDLVRGQGDPTTAHRRWRPQGGPA</sequence>
<evidence type="ECO:0000256" key="1">
    <source>
        <dbReference type="SAM" id="MobiDB-lite"/>
    </source>
</evidence>
<dbReference type="PRINTS" id="PR00420">
    <property type="entry name" value="RNGMNOXGNASE"/>
</dbReference>
<dbReference type="InterPro" id="IPR013785">
    <property type="entry name" value="Aldolase_TIM"/>
</dbReference>
<dbReference type="EMBL" id="JACHDS010000001">
    <property type="protein sequence ID" value="MBB6172286.1"/>
    <property type="molecule type" value="Genomic_DNA"/>
</dbReference>
<dbReference type="GO" id="GO:0071949">
    <property type="term" value="F:FAD binding"/>
    <property type="evidence" value="ECO:0007669"/>
    <property type="project" value="InterPro"/>
</dbReference>
<name>A0A7W9YJD9_9ACTN</name>
<dbReference type="Pfam" id="PF01494">
    <property type="entry name" value="FAD_binding_3"/>
    <property type="match status" value="1"/>
</dbReference>
<dbReference type="GO" id="GO:0010181">
    <property type="term" value="F:FMN binding"/>
    <property type="evidence" value="ECO:0007669"/>
    <property type="project" value="InterPro"/>
</dbReference>
<dbReference type="GO" id="GO:0003959">
    <property type="term" value="F:NADPH dehydrogenase activity"/>
    <property type="evidence" value="ECO:0007669"/>
    <property type="project" value="InterPro"/>
</dbReference>
<gene>
    <name evidence="4" type="ORF">HNR23_002346</name>
</gene>
<dbReference type="CDD" id="cd02932">
    <property type="entry name" value="OYE_YqiM_FMN"/>
    <property type="match status" value="1"/>
</dbReference>
<feature type="domain" description="FAD-binding" evidence="3">
    <location>
        <begin position="131"/>
        <end position="327"/>
    </location>
</feature>
<dbReference type="PANTHER" id="PTHR43303">
    <property type="entry name" value="NADPH DEHYDROGENASE C23G7.10C-RELATED"/>
    <property type="match status" value="1"/>
</dbReference>
<dbReference type="Pfam" id="PF00724">
    <property type="entry name" value="Oxidored_FMN"/>
    <property type="match status" value="1"/>
</dbReference>
<dbReference type="Gene3D" id="3.20.20.70">
    <property type="entry name" value="Aldolase class I"/>
    <property type="match status" value="1"/>
</dbReference>
<keyword evidence="5" id="KW-1185">Reference proteome</keyword>
<keyword evidence="4" id="KW-0560">Oxidoreductase</keyword>
<dbReference type="GO" id="GO:0018673">
    <property type="term" value="F:anthraniloyl-CoA monooxygenase activity"/>
    <property type="evidence" value="ECO:0007669"/>
    <property type="project" value="UniProtKB-EC"/>
</dbReference>
<dbReference type="RefSeq" id="WP_184075606.1">
    <property type="nucleotide sequence ID" value="NZ_JACHDS010000001.1"/>
</dbReference>
<dbReference type="EC" id="1.14.13.40" evidence="4"/>
<dbReference type="Proteomes" id="UP000546642">
    <property type="component" value="Unassembled WGS sequence"/>
</dbReference>
<keyword evidence="4" id="KW-0503">Monooxygenase</keyword>
<feature type="domain" description="NADH:flavin oxidoreductase/NADH oxidase N-terminal" evidence="2">
    <location>
        <begin position="408"/>
        <end position="741"/>
    </location>
</feature>
<proteinExistence type="predicted"/>
<dbReference type="InterPro" id="IPR001155">
    <property type="entry name" value="OxRdtase_FMN_N"/>
</dbReference>
<dbReference type="AlphaFoldDB" id="A0A7W9YJD9"/>
<protein>
    <submittedName>
        <fullName evidence="4">Anthraniloyl-CoA monooxygenase</fullName>
        <ecNumber evidence="4">1.14.13.40</ecNumber>
    </submittedName>
</protein>
<dbReference type="GO" id="GO:0050661">
    <property type="term" value="F:NADP binding"/>
    <property type="evidence" value="ECO:0007669"/>
    <property type="project" value="InterPro"/>
</dbReference>
<evidence type="ECO:0000259" key="2">
    <source>
        <dbReference type="Pfam" id="PF00724"/>
    </source>
</evidence>
<organism evidence="4 5">
    <name type="scientific">Nocardiopsis mwathae</name>
    <dbReference type="NCBI Taxonomy" id="1472723"/>
    <lineage>
        <taxon>Bacteria</taxon>
        <taxon>Bacillati</taxon>
        <taxon>Actinomycetota</taxon>
        <taxon>Actinomycetes</taxon>
        <taxon>Streptosporangiales</taxon>
        <taxon>Nocardiopsidaceae</taxon>
        <taxon>Nocardiopsis</taxon>
    </lineage>
</organism>
<dbReference type="Gene3D" id="3.30.9.20">
    <property type="match status" value="1"/>
</dbReference>
<dbReference type="InterPro" id="IPR044152">
    <property type="entry name" value="YqjM-like"/>
</dbReference>
<dbReference type="PANTHER" id="PTHR43303:SF3">
    <property type="entry name" value="BLR3436 PROTEIN"/>
    <property type="match status" value="1"/>
</dbReference>
<comment type="caution">
    <text evidence="4">The sequence shown here is derived from an EMBL/GenBank/DDBJ whole genome shotgun (WGS) entry which is preliminary data.</text>
</comment>
<dbReference type="InterPro" id="IPR036188">
    <property type="entry name" value="FAD/NAD-bd_sf"/>
</dbReference>
<dbReference type="Gene3D" id="3.50.50.60">
    <property type="entry name" value="FAD/NAD(P)-binding domain"/>
    <property type="match status" value="1"/>
</dbReference>